<feature type="domain" description="VOC" evidence="2">
    <location>
        <begin position="151"/>
        <end position="264"/>
    </location>
</feature>
<dbReference type="PANTHER" id="PTHR36110:SF2">
    <property type="entry name" value="RING-CLEAVING DIOXYGENASE MHQE-RELATED"/>
    <property type="match status" value="1"/>
</dbReference>
<evidence type="ECO:0000313" key="4">
    <source>
        <dbReference type="Proteomes" id="UP000290909"/>
    </source>
</evidence>
<protein>
    <submittedName>
        <fullName evidence="3">Ring-cleaving dioxygenase mhqO</fullName>
        <ecNumber evidence="3">1.13.11.-</ecNumber>
    </submittedName>
</protein>
<dbReference type="SUPFAM" id="SSF158221">
    <property type="entry name" value="YnzC-like"/>
    <property type="match status" value="1"/>
</dbReference>
<keyword evidence="3" id="KW-0223">Dioxygenase</keyword>
<evidence type="ECO:0000313" key="3">
    <source>
        <dbReference type="EMBL" id="VEU82305.1"/>
    </source>
</evidence>
<dbReference type="PANTHER" id="PTHR36110">
    <property type="entry name" value="RING-CLEAVING DIOXYGENASE MHQE-RELATED"/>
    <property type="match status" value="1"/>
</dbReference>
<accession>A0A449BIM3</accession>
<dbReference type="RefSeq" id="WP_051659055.1">
    <property type="nucleotide sequence ID" value="NZ_LR215050.1"/>
</dbReference>
<proteinExistence type="inferred from homology"/>
<gene>
    <name evidence="3" type="primary">mhqO_1</name>
    <name evidence="3" type="ORF">NCTC10172_00314</name>
</gene>
<dbReference type="AlphaFoldDB" id="A0A449BIM3"/>
<dbReference type="InterPro" id="IPR009242">
    <property type="entry name" value="DUF896"/>
</dbReference>
<organism evidence="3 4">
    <name type="scientific">Acholeplasma hippikon</name>
    <dbReference type="NCBI Taxonomy" id="264636"/>
    <lineage>
        <taxon>Bacteria</taxon>
        <taxon>Bacillati</taxon>
        <taxon>Mycoplasmatota</taxon>
        <taxon>Mollicutes</taxon>
        <taxon>Acholeplasmatales</taxon>
        <taxon>Acholeplasmataceae</taxon>
        <taxon>Acholeplasma</taxon>
    </lineage>
</organism>
<evidence type="ECO:0000256" key="1">
    <source>
        <dbReference type="ARBA" id="ARBA00022490"/>
    </source>
</evidence>
<dbReference type="Gene3D" id="3.10.180.10">
    <property type="entry name" value="2,3-Dihydroxybiphenyl 1,2-Dioxygenase, domain 1"/>
    <property type="match status" value="2"/>
</dbReference>
<dbReference type="PROSITE" id="PS51819">
    <property type="entry name" value="VOC"/>
    <property type="match status" value="2"/>
</dbReference>
<dbReference type="GO" id="GO:0051213">
    <property type="term" value="F:dioxygenase activity"/>
    <property type="evidence" value="ECO:0007669"/>
    <property type="project" value="UniProtKB-KW"/>
</dbReference>
<dbReference type="EC" id="1.13.11.-" evidence="3"/>
<reference evidence="3 4" key="1">
    <citation type="submission" date="2019-01" db="EMBL/GenBank/DDBJ databases">
        <authorList>
            <consortium name="Pathogen Informatics"/>
        </authorList>
    </citation>
    <scope>NUCLEOTIDE SEQUENCE [LARGE SCALE GENOMIC DNA]</scope>
    <source>
        <strain evidence="3 4">NCTC10172</strain>
    </source>
</reference>
<dbReference type="InterPro" id="IPR029068">
    <property type="entry name" value="Glyas_Bleomycin-R_OHBP_Dase"/>
</dbReference>
<dbReference type="KEGG" id="ahk:NCTC10172_00314"/>
<dbReference type="InterPro" id="IPR037523">
    <property type="entry name" value="VOC_core"/>
</dbReference>
<dbReference type="STRING" id="1408416.GCA_000702765_01131"/>
<dbReference type="InterPro" id="IPR004360">
    <property type="entry name" value="Glyas_Fos-R_dOase_dom"/>
</dbReference>
<dbReference type="SUPFAM" id="SSF54593">
    <property type="entry name" value="Glyoxalase/Bleomycin resistance protein/Dihydroxybiphenyl dioxygenase"/>
    <property type="match status" value="1"/>
</dbReference>
<dbReference type="EMBL" id="LR215050">
    <property type="protein sequence ID" value="VEU82305.1"/>
    <property type="molecule type" value="Genomic_DNA"/>
</dbReference>
<keyword evidence="3" id="KW-0560">Oxidoreductase</keyword>
<keyword evidence="4" id="KW-1185">Reference proteome</keyword>
<dbReference type="Proteomes" id="UP000290909">
    <property type="component" value="Chromosome"/>
</dbReference>
<dbReference type="Pfam" id="PF00903">
    <property type="entry name" value="Glyoxalase"/>
    <property type="match status" value="2"/>
</dbReference>
<feature type="domain" description="VOC" evidence="2">
    <location>
        <begin position="5"/>
        <end position="130"/>
    </location>
</feature>
<evidence type="ECO:0000259" key="2">
    <source>
        <dbReference type="PROSITE" id="PS51819"/>
    </source>
</evidence>
<dbReference type="Pfam" id="PF05979">
    <property type="entry name" value="DUF896"/>
    <property type="match status" value="1"/>
</dbReference>
<dbReference type="HAMAP" id="MF_01103">
    <property type="entry name" value="UPF0291"/>
    <property type="match status" value="1"/>
</dbReference>
<dbReference type="Gene3D" id="1.10.287.540">
    <property type="entry name" value="Helix hairpin bin"/>
    <property type="match status" value="1"/>
</dbReference>
<keyword evidence="1" id="KW-0963">Cytoplasm</keyword>
<name>A0A449BIM3_9MOLU</name>
<sequence length="387" mass="45092">MNIKGIHHVSSIVWHAQENLDFYAGVLGLKLVKKTVNFDDERIYHTTFGNHQADLGTLMTFFPWKQNFKEGVIGDGQVFKTTFVIPKGSMLFWKERLAKFKISYSEVSRFNQIYLVFKDTHGINLELVEDTFYVKNNHEFNGVTKDYAIQGIIGATLYSHDYEATKNFLIEKFNLKVIDENNYFIRFDANNNQFLDLYKEQTVSSKMGAGTTHHIAFTVTDDTLVSFIDVLKESGINVEIKDRKYFKSIYFREPGGILFELATDKPGMLIDEDDSDEIKIPPHFTHLTDEIRNDLMPIFVREIDQLQTYNYQDRASYEDYIFHKNVLDKINYYAKESKIRALTEAELIERDKLRKVYVKLIVGQVKQNLENVSVEDKDGNISRLTKK</sequence>
<dbReference type="InterPro" id="IPR052537">
    <property type="entry name" value="Extradiol_RC_dioxygenase"/>
</dbReference>